<reference evidence="1" key="1">
    <citation type="submission" date="2006-10" db="EMBL/GenBank/DDBJ databases">
        <authorList>
            <person name="Amadeo P."/>
            <person name="Zhao Q."/>
            <person name="Wortman J."/>
            <person name="Fraser-Liggett C."/>
            <person name="Carlton J."/>
        </authorList>
    </citation>
    <scope>NUCLEOTIDE SEQUENCE</scope>
    <source>
        <strain evidence="1">G3</strain>
    </source>
</reference>
<dbReference type="KEGG" id="tva:5467481"/>
<organism evidence="1 2">
    <name type="scientific">Trichomonas vaginalis (strain ATCC PRA-98 / G3)</name>
    <dbReference type="NCBI Taxonomy" id="412133"/>
    <lineage>
        <taxon>Eukaryota</taxon>
        <taxon>Metamonada</taxon>
        <taxon>Parabasalia</taxon>
        <taxon>Trichomonadida</taxon>
        <taxon>Trichomonadidae</taxon>
        <taxon>Trichomonas</taxon>
    </lineage>
</organism>
<dbReference type="RefSeq" id="XP_001582915.1">
    <property type="nucleotide sequence ID" value="XM_001582865.1"/>
</dbReference>
<reference evidence="1" key="2">
    <citation type="journal article" date="2007" name="Science">
        <title>Draft genome sequence of the sexually transmitted pathogen Trichomonas vaginalis.</title>
        <authorList>
            <person name="Carlton J.M."/>
            <person name="Hirt R.P."/>
            <person name="Silva J.C."/>
            <person name="Delcher A.L."/>
            <person name="Schatz M."/>
            <person name="Zhao Q."/>
            <person name="Wortman J.R."/>
            <person name="Bidwell S.L."/>
            <person name="Alsmark U.C.M."/>
            <person name="Besteiro S."/>
            <person name="Sicheritz-Ponten T."/>
            <person name="Noel C.J."/>
            <person name="Dacks J.B."/>
            <person name="Foster P.G."/>
            <person name="Simillion C."/>
            <person name="Van de Peer Y."/>
            <person name="Miranda-Saavedra D."/>
            <person name="Barton G.J."/>
            <person name="Westrop G.D."/>
            <person name="Mueller S."/>
            <person name="Dessi D."/>
            <person name="Fiori P.L."/>
            <person name="Ren Q."/>
            <person name="Paulsen I."/>
            <person name="Zhang H."/>
            <person name="Bastida-Corcuera F.D."/>
            <person name="Simoes-Barbosa A."/>
            <person name="Brown M.T."/>
            <person name="Hayes R.D."/>
            <person name="Mukherjee M."/>
            <person name="Okumura C.Y."/>
            <person name="Schneider R."/>
            <person name="Smith A.J."/>
            <person name="Vanacova S."/>
            <person name="Villalvazo M."/>
            <person name="Haas B.J."/>
            <person name="Pertea M."/>
            <person name="Feldblyum T.V."/>
            <person name="Utterback T.R."/>
            <person name="Shu C.L."/>
            <person name="Osoegawa K."/>
            <person name="de Jong P.J."/>
            <person name="Hrdy I."/>
            <person name="Horvathova L."/>
            <person name="Zubacova Z."/>
            <person name="Dolezal P."/>
            <person name="Malik S.B."/>
            <person name="Logsdon J.M. Jr."/>
            <person name="Henze K."/>
            <person name="Gupta A."/>
            <person name="Wang C.C."/>
            <person name="Dunne R.L."/>
            <person name="Upcroft J.A."/>
            <person name="Upcroft P."/>
            <person name="White O."/>
            <person name="Salzberg S.L."/>
            <person name="Tang P."/>
            <person name="Chiu C.-H."/>
            <person name="Lee Y.-S."/>
            <person name="Embley T.M."/>
            <person name="Coombs G.H."/>
            <person name="Mottram J.C."/>
            <person name="Tachezy J."/>
            <person name="Fraser-Liggett C.M."/>
            <person name="Johnson P.J."/>
        </authorList>
    </citation>
    <scope>NUCLEOTIDE SEQUENCE [LARGE SCALE GENOMIC DNA]</scope>
    <source>
        <strain evidence="1">G3</strain>
    </source>
</reference>
<gene>
    <name evidence="1" type="ORF">TVAG_249890</name>
</gene>
<protein>
    <recommendedName>
        <fullName evidence="3">EF hand family protein</fullName>
    </recommendedName>
</protein>
<evidence type="ECO:0000313" key="1">
    <source>
        <dbReference type="EMBL" id="EAY21929.1"/>
    </source>
</evidence>
<sequence length="164" mass="18478">MPLTNEEIVEVINSYNLLDIEKVNKLNRSQIVSLFQDLKIPLTDQQKDVIINGMLACNQKATLNNCINIISCLHDHDDLGILKICFRGIDQRRTRKVNLDQAVEISQVIGKPMTKEDLSKSIPSNISKEFTFSDLSKLILGINIPENADPFNGIEDRSACCYIC</sequence>
<dbReference type="SMR" id="A2DCJ2"/>
<dbReference type="Gene3D" id="1.10.238.10">
    <property type="entry name" value="EF-hand"/>
    <property type="match status" value="1"/>
</dbReference>
<dbReference type="AlphaFoldDB" id="A2DCJ2"/>
<evidence type="ECO:0000313" key="2">
    <source>
        <dbReference type="Proteomes" id="UP000001542"/>
    </source>
</evidence>
<proteinExistence type="predicted"/>
<dbReference type="InterPro" id="IPR011992">
    <property type="entry name" value="EF-hand-dom_pair"/>
</dbReference>
<dbReference type="VEuPathDB" id="TrichDB:TVAG_249890"/>
<dbReference type="Proteomes" id="UP000001542">
    <property type="component" value="Unassembled WGS sequence"/>
</dbReference>
<keyword evidence="2" id="KW-1185">Reference proteome</keyword>
<dbReference type="SUPFAM" id="SSF47473">
    <property type="entry name" value="EF-hand"/>
    <property type="match status" value="1"/>
</dbReference>
<evidence type="ECO:0008006" key="3">
    <source>
        <dbReference type="Google" id="ProtNLM"/>
    </source>
</evidence>
<dbReference type="OrthoDB" id="10534436at2759"/>
<dbReference type="VEuPathDB" id="TrichDB:TVAGG3_0956500"/>
<name>A2DCJ2_TRIV3</name>
<dbReference type="InParanoid" id="A2DCJ2"/>
<dbReference type="EMBL" id="DS113187">
    <property type="protein sequence ID" value="EAY21929.1"/>
    <property type="molecule type" value="Genomic_DNA"/>
</dbReference>
<accession>A2DCJ2</accession>